<name>A0ABS7UBT5_9ACTN</name>
<evidence type="ECO:0000313" key="1">
    <source>
        <dbReference type="EMBL" id="MBZ5738299.1"/>
    </source>
</evidence>
<protein>
    <recommendedName>
        <fullName evidence="3">ESX-1 secretion-associated protein</fullName>
    </recommendedName>
</protein>
<accession>A0ABS7UBT5</accession>
<sequence>MSIHLDHAALAAVTSDLTAAATTFDGSGQGVPTPDAGLATVILGAMLHSFGEAGARLVDDGASLASVADACNVDLATTDSEAADELLESAP</sequence>
<proteinExistence type="predicted"/>
<evidence type="ECO:0000313" key="2">
    <source>
        <dbReference type="Proteomes" id="UP000780875"/>
    </source>
</evidence>
<keyword evidence="2" id="KW-1185">Reference proteome</keyword>
<evidence type="ECO:0008006" key="3">
    <source>
        <dbReference type="Google" id="ProtNLM"/>
    </source>
</evidence>
<organism evidence="1 2">
    <name type="scientific">Nocardioides mangrovi</name>
    <dbReference type="NCBI Taxonomy" id="2874580"/>
    <lineage>
        <taxon>Bacteria</taxon>
        <taxon>Bacillati</taxon>
        <taxon>Actinomycetota</taxon>
        <taxon>Actinomycetes</taxon>
        <taxon>Propionibacteriales</taxon>
        <taxon>Nocardioidaceae</taxon>
        <taxon>Nocardioides</taxon>
    </lineage>
</organism>
<dbReference type="RefSeq" id="WP_224122672.1">
    <property type="nucleotide sequence ID" value="NZ_JAIQZJ010000004.1"/>
</dbReference>
<dbReference type="EMBL" id="JAIQZJ010000004">
    <property type="protein sequence ID" value="MBZ5738299.1"/>
    <property type="molecule type" value="Genomic_DNA"/>
</dbReference>
<comment type="caution">
    <text evidence="1">The sequence shown here is derived from an EMBL/GenBank/DDBJ whole genome shotgun (WGS) entry which is preliminary data.</text>
</comment>
<gene>
    <name evidence="1" type="ORF">K8U61_09010</name>
</gene>
<dbReference type="Proteomes" id="UP000780875">
    <property type="component" value="Unassembled WGS sequence"/>
</dbReference>
<reference evidence="1 2" key="1">
    <citation type="submission" date="2021-09" db="EMBL/GenBank/DDBJ databases">
        <title>Whole genome sequence of Nocardioides sp. GBK3QG-3.</title>
        <authorList>
            <person name="Tuo L."/>
        </authorList>
    </citation>
    <scope>NUCLEOTIDE SEQUENCE [LARGE SCALE GENOMIC DNA]</scope>
    <source>
        <strain evidence="1 2">GBK3QG-3</strain>
    </source>
</reference>